<feature type="region of interest" description="Disordered" evidence="1">
    <location>
        <begin position="1"/>
        <end position="28"/>
    </location>
</feature>
<protein>
    <submittedName>
        <fullName evidence="2">Uncharacterized protein</fullName>
    </submittedName>
</protein>
<gene>
    <name evidence="2" type="ORF">HNQ36_003477</name>
</gene>
<comment type="caution">
    <text evidence="2">The sequence shown here is derived from an EMBL/GenBank/DDBJ whole genome shotgun (WGS) entry which is preliminary data.</text>
</comment>
<sequence>MPQDRFQLAQGMGRDRTRHPQGKSARGQAAKINVAIRDAFSEQPLDQRCRVLLFGRKIEILYGFVHAIPFAPLWKWLHLSGP</sequence>
<reference evidence="2 3" key="1">
    <citation type="submission" date="2020-08" db="EMBL/GenBank/DDBJ databases">
        <title>Genomic Encyclopedia of Type Strains, Phase IV (KMG-IV): sequencing the most valuable type-strain genomes for metagenomic binning, comparative biology and taxonomic classification.</title>
        <authorList>
            <person name="Goeker M."/>
        </authorList>
    </citation>
    <scope>NUCLEOTIDE SEQUENCE [LARGE SCALE GENOMIC DNA]</scope>
    <source>
        <strain evidence="2 3">DSM 17498</strain>
    </source>
</reference>
<dbReference type="RefSeq" id="WP_184087138.1">
    <property type="nucleotide sequence ID" value="NZ_JACHIJ010000005.1"/>
</dbReference>
<dbReference type="AlphaFoldDB" id="A0A840N4K3"/>
<accession>A0A840N4K3</accession>
<name>A0A840N4K3_9BRAD</name>
<dbReference type="EMBL" id="JACHIJ010000005">
    <property type="protein sequence ID" value="MBB5053477.1"/>
    <property type="molecule type" value="Genomic_DNA"/>
</dbReference>
<evidence type="ECO:0000313" key="3">
    <source>
        <dbReference type="Proteomes" id="UP000521227"/>
    </source>
</evidence>
<evidence type="ECO:0000256" key="1">
    <source>
        <dbReference type="SAM" id="MobiDB-lite"/>
    </source>
</evidence>
<proteinExistence type="predicted"/>
<organism evidence="2 3">
    <name type="scientific">Afipia massiliensis</name>
    <dbReference type="NCBI Taxonomy" id="211460"/>
    <lineage>
        <taxon>Bacteria</taxon>
        <taxon>Pseudomonadati</taxon>
        <taxon>Pseudomonadota</taxon>
        <taxon>Alphaproteobacteria</taxon>
        <taxon>Hyphomicrobiales</taxon>
        <taxon>Nitrobacteraceae</taxon>
        <taxon>Afipia</taxon>
    </lineage>
</organism>
<evidence type="ECO:0000313" key="2">
    <source>
        <dbReference type="EMBL" id="MBB5053477.1"/>
    </source>
</evidence>
<dbReference type="Proteomes" id="UP000521227">
    <property type="component" value="Unassembled WGS sequence"/>
</dbReference>